<organism evidence="15 16">
    <name type="scientific">Hylemonella gracilis str. Niagara R</name>
    <dbReference type="NCBI Taxonomy" id="1458275"/>
    <lineage>
        <taxon>Bacteria</taxon>
        <taxon>Pseudomonadati</taxon>
        <taxon>Pseudomonadota</taxon>
        <taxon>Betaproteobacteria</taxon>
        <taxon>Burkholderiales</taxon>
        <taxon>Comamonadaceae</taxon>
        <taxon>Hylemonella</taxon>
    </lineage>
</organism>
<evidence type="ECO:0000259" key="14">
    <source>
        <dbReference type="Pfam" id="PF25975"/>
    </source>
</evidence>
<dbReference type="Pfam" id="PF25975">
    <property type="entry name" value="CzcB_C"/>
    <property type="match status" value="1"/>
</dbReference>
<dbReference type="GO" id="GO:0030288">
    <property type="term" value="C:outer membrane-bounded periplasmic space"/>
    <property type="evidence" value="ECO:0007669"/>
    <property type="project" value="TreeGrafter"/>
</dbReference>
<comment type="caution">
    <text evidence="15">The sequence shown here is derived from an EMBL/GenBank/DDBJ whole genome shotgun (WGS) entry which is preliminary data.</text>
</comment>
<feature type="domain" description="CusB-like beta-barrel" evidence="11">
    <location>
        <begin position="368"/>
        <end position="444"/>
    </location>
</feature>
<dbReference type="InterPro" id="IPR006143">
    <property type="entry name" value="RND_pump_MFP"/>
</dbReference>
<evidence type="ECO:0000256" key="7">
    <source>
        <dbReference type="SAM" id="Coils"/>
    </source>
</evidence>
<feature type="compositionally biased region" description="Basic and acidic residues" evidence="8">
    <location>
        <begin position="45"/>
        <end position="67"/>
    </location>
</feature>
<keyword evidence="3" id="KW-0862">Zinc</keyword>
<keyword evidence="2" id="KW-0813">Transport</keyword>
<evidence type="ECO:0000256" key="8">
    <source>
        <dbReference type="SAM" id="MobiDB-lite"/>
    </source>
</evidence>
<evidence type="ECO:0000256" key="3">
    <source>
        <dbReference type="ARBA" id="ARBA00022833"/>
    </source>
</evidence>
<dbReference type="RefSeq" id="WP_035604427.1">
    <property type="nucleotide sequence ID" value="NZ_JEMG01000001.1"/>
</dbReference>
<dbReference type="InterPro" id="IPR058648">
    <property type="entry name" value="HH_CzcB-like"/>
</dbReference>
<feature type="domain" description="CzcB-like C-terminal circularly permuted SH3-like" evidence="14">
    <location>
        <begin position="450"/>
        <end position="510"/>
    </location>
</feature>
<feature type="transmembrane region" description="Helical" evidence="9">
    <location>
        <begin position="18"/>
        <end position="39"/>
    </location>
</feature>
<dbReference type="Gene3D" id="2.40.50.100">
    <property type="match status" value="1"/>
</dbReference>
<feature type="region of interest" description="Disordered" evidence="8">
    <location>
        <begin position="41"/>
        <end position="85"/>
    </location>
</feature>
<evidence type="ECO:0000259" key="10">
    <source>
        <dbReference type="Pfam" id="PF25893"/>
    </source>
</evidence>
<protein>
    <submittedName>
        <fullName evidence="15">Hemolysin D</fullName>
    </submittedName>
</protein>
<evidence type="ECO:0000256" key="2">
    <source>
        <dbReference type="ARBA" id="ARBA00022448"/>
    </source>
</evidence>
<keyword evidence="9" id="KW-1133">Transmembrane helix</keyword>
<dbReference type="STRING" id="1458275.AZ34_02470"/>
<dbReference type="FunFam" id="2.40.30.170:FF:000010">
    <property type="entry name" value="Efflux RND transporter periplasmic adaptor subunit"/>
    <property type="match status" value="1"/>
</dbReference>
<dbReference type="GO" id="GO:0046914">
    <property type="term" value="F:transition metal ion binding"/>
    <property type="evidence" value="ECO:0007669"/>
    <property type="project" value="TreeGrafter"/>
</dbReference>
<evidence type="ECO:0000259" key="12">
    <source>
        <dbReference type="Pfam" id="PF25971"/>
    </source>
</evidence>
<dbReference type="PANTHER" id="PTHR30097">
    <property type="entry name" value="CATION EFFLUX SYSTEM PROTEIN CUSB"/>
    <property type="match status" value="1"/>
</dbReference>
<dbReference type="OrthoDB" id="9768185at2"/>
<dbReference type="GO" id="GO:0015679">
    <property type="term" value="P:plasma membrane copper ion transport"/>
    <property type="evidence" value="ECO:0007669"/>
    <property type="project" value="TreeGrafter"/>
</dbReference>
<evidence type="ECO:0000259" key="11">
    <source>
        <dbReference type="Pfam" id="PF25954"/>
    </source>
</evidence>
<evidence type="ECO:0000256" key="1">
    <source>
        <dbReference type="ARBA" id="ARBA00009477"/>
    </source>
</evidence>
<name>A0A016XDW0_9BURK</name>
<dbReference type="FunFam" id="2.40.420.20:FF:000006">
    <property type="entry name" value="RND family efflux transporter MFP subunit"/>
    <property type="match status" value="1"/>
</dbReference>
<keyword evidence="9" id="KW-0472">Membrane</keyword>
<keyword evidence="7" id="KW-0175">Coiled coil</keyword>
<feature type="coiled-coil region" evidence="7">
    <location>
        <begin position="259"/>
        <end position="317"/>
    </location>
</feature>
<dbReference type="InterPro" id="IPR058646">
    <property type="entry name" value="CzcB_N"/>
</dbReference>
<dbReference type="Pfam" id="PF25893">
    <property type="entry name" value="HH_CzcB"/>
    <property type="match status" value="1"/>
</dbReference>
<evidence type="ECO:0000256" key="5">
    <source>
        <dbReference type="ARBA" id="ARBA00043263"/>
    </source>
</evidence>
<gene>
    <name evidence="15" type="ORF">AZ34_02470</name>
</gene>
<keyword evidence="4" id="KW-0170">Cobalt</keyword>
<dbReference type="Pfam" id="PF25973">
    <property type="entry name" value="BSH_CzcB"/>
    <property type="match status" value="1"/>
</dbReference>
<evidence type="ECO:0000259" key="13">
    <source>
        <dbReference type="Pfam" id="PF25973"/>
    </source>
</evidence>
<dbReference type="eggNOG" id="COG0845">
    <property type="taxonomic scope" value="Bacteria"/>
</dbReference>
<feature type="domain" description="CzcB-like alpha-helical hairpin" evidence="10">
    <location>
        <begin position="261"/>
        <end position="320"/>
    </location>
</feature>
<dbReference type="Pfam" id="PF25971">
    <property type="entry name" value="CzcB_N"/>
    <property type="match status" value="1"/>
</dbReference>
<dbReference type="Gene3D" id="2.40.420.20">
    <property type="match status" value="1"/>
</dbReference>
<dbReference type="InterPro" id="IPR051909">
    <property type="entry name" value="MFP_Cation_Efflux"/>
</dbReference>
<dbReference type="InterPro" id="IPR058792">
    <property type="entry name" value="Beta-barrel_RND_2"/>
</dbReference>
<dbReference type="GO" id="GO:0022857">
    <property type="term" value="F:transmembrane transporter activity"/>
    <property type="evidence" value="ECO:0007669"/>
    <property type="project" value="InterPro"/>
</dbReference>
<comment type="similarity">
    <text evidence="1">Belongs to the membrane fusion protein (MFP) (TC 8.A.1) family.</text>
</comment>
<dbReference type="InterPro" id="IPR058649">
    <property type="entry name" value="CzcB_C"/>
</dbReference>
<reference evidence="15 16" key="1">
    <citation type="submission" date="2014-02" db="EMBL/GenBank/DDBJ databases">
        <title>Draft Genome of Hylemonella gracilis isolated from the Niagara River.</title>
        <authorList>
            <person name="Pawlowski D.R."/>
            <person name="Koudelka G.B."/>
        </authorList>
    </citation>
    <scope>NUCLEOTIDE SEQUENCE [LARGE SCALE GENOMIC DNA]</scope>
    <source>
        <strain evidence="15 16">Niagara R</strain>
    </source>
</reference>
<dbReference type="GO" id="GO:0060003">
    <property type="term" value="P:copper ion export"/>
    <property type="evidence" value="ECO:0007669"/>
    <property type="project" value="TreeGrafter"/>
</dbReference>
<dbReference type="Gene3D" id="1.10.287.470">
    <property type="entry name" value="Helix hairpin bin"/>
    <property type="match status" value="1"/>
</dbReference>
<dbReference type="AlphaFoldDB" id="A0A016XDW0"/>
<dbReference type="NCBIfam" id="TIGR01730">
    <property type="entry name" value="RND_mfp"/>
    <property type="match status" value="1"/>
</dbReference>
<dbReference type="Proteomes" id="UP000023268">
    <property type="component" value="Unassembled WGS sequence"/>
</dbReference>
<dbReference type="Pfam" id="PF25954">
    <property type="entry name" value="Beta-barrel_RND_2"/>
    <property type="match status" value="1"/>
</dbReference>
<keyword evidence="9" id="KW-0812">Transmembrane</keyword>
<dbReference type="EMBL" id="JEMG01000001">
    <property type="protein sequence ID" value="EYC50050.1"/>
    <property type="molecule type" value="Genomic_DNA"/>
</dbReference>
<evidence type="ECO:0000313" key="15">
    <source>
        <dbReference type="EMBL" id="EYC50050.1"/>
    </source>
</evidence>
<dbReference type="SUPFAM" id="SSF111369">
    <property type="entry name" value="HlyD-like secretion proteins"/>
    <property type="match status" value="1"/>
</dbReference>
<feature type="domain" description="CzcB N-terminal" evidence="12">
    <location>
        <begin position="84"/>
        <end position="175"/>
    </location>
</feature>
<proteinExistence type="inferred from homology"/>
<keyword evidence="5" id="KW-0105">Cadmium resistance</keyword>
<evidence type="ECO:0000313" key="16">
    <source>
        <dbReference type="Proteomes" id="UP000023268"/>
    </source>
</evidence>
<evidence type="ECO:0000256" key="4">
    <source>
        <dbReference type="ARBA" id="ARBA00023285"/>
    </source>
</evidence>
<evidence type="ECO:0000256" key="9">
    <source>
        <dbReference type="SAM" id="Phobius"/>
    </source>
</evidence>
<comment type="function">
    <text evidence="6">CzcA and CzcB together would act in zinc efflux nearly as effectively as the complete czc efflux system (CzcABC). The CzcB protein is thought to funnel zinc cations to the CzcA transport protein.</text>
</comment>
<accession>A0A016XDW0</accession>
<dbReference type="GO" id="GO:0016020">
    <property type="term" value="C:membrane"/>
    <property type="evidence" value="ECO:0007669"/>
    <property type="project" value="InterPro"/>
</dbReference>
<dbReference type="Gene3D" id="2.40.30.170">
    <property type="match status" value="1"/>
</dbReference>
<feature type="domain" description="CzcB-like barrel-sandwich hybrid" evidence="13">
    <location>
        <begin position="222"/>
        <end position="365"/>
    </location>
</feature>
<dbReference type="InterPro" id="IPR058647">
    <property type="entry name" value="BSH_CzcB-like"/>
</dbReference>
<dbReference type="GO" id="GO:0046686">
    <property type="term" value="P:response to cadmium ion"/>
    <property type="evidence" value="ECO:0007669"/>
    <property type="project" value="UniProtKB-KW"/>
</dbReference>
<sequence length="522" mass="55789">MKPSFSSLSAGKSGRKQFFAIAALVVAGIVIGALILSYGSSGPASEEHSEHAEEAEGKGGDSHGHSEEEGEHESEAQAKGPNGGQRFVDGDFALELLLAEEGGEPRFKAWLYTKNTITTPSGSSVSISLTRPSGERQEIKLIPRGDLLEGEQVVAEPHVFEAAVTGRTPKQSFKFAFSREEGKVEMSDAQIQSSGIAVETSAAARIRTAQQFPGEIRFNEDRTAHIVPRVSGVVDGVSANLGQQVQQGQVLAVISSTAVSEVRAELQAAQKRRELAKTTYEREKSLWEEKISPQQDVLQAQQTLREAEIAVANATQKLLALGAAPESSALGRFELRAPFDGVVVEKHIAQGEAVREDSNVFTISDLSTVWAEMSISARDLPQVRVGEKVVVRSGAFDATAKGSVSYVGVLIGEQTRTARARVTLANPQGAWRPGLYVNVEVVAEEKMAPVTVSSSAIQTIDEKPVVFVKTRGGFIPQPVQLGRSDERRVEIVSGLRAGVPYAATGSFIVKSEQGKGSATHAH</sequence>
<evidence type="ECO:0000256" key="6">
    <source>
        <dbReference type="ARBA" id="ARBA00058766"/>
    </source>
</evidence>
<dbReference type="PANTHER" id="PTHR30097:SF4">
    <property type="entry name" value="SLR6042 PROTEIN"/>
    <property type="match status" value="1"/>
</dbReference>